<dbReference type="Pfam" id="PF13155">
    <property type="entry name" value="Toprim_2"/>
    <property type="match status" value="1"/>
</dbReference>
<evidence type="ECO:0000256" key="5">
    <source>
        <dbReference type="ARBA" id="ARBA00022705"/>
    </source>
</evidence>
<dbReference type="GO" id="GO:0003677">
    <property type="term" value="F:DNA binding"/>
    <property type="evidence" value="ECO:0007669"/>
    <property type="project" value="InterPro"/>
</dbReference>
<dbReference type="GO" id="GO:0006269">
    <property type="term" value="P:DNA replication, synthesis of primer"/>
    <property type="evidence" value="ECO:0007669"/>
    <property type="project" value="UniProtKB-KW"/>
</dbReference>
<dbReference type="Gene3D" id="3.40.50.300">
    <property type="entry name" value="P-loop containing nucleotide triphosphate hydrolases"/>
    <property type="match status" value="1"/>
</dbReference>
<sequence length="768" mass="84536">MDELGRWLDKVYTRLDHAVFFGHLRGFRRAGNGYVACCPNHDDRHPSFWMPIGRPWGKCFACGHFTTWWKELENRGLKGMAVIKELSRLSGVPMPEAWREEKFTTAVRAREKLEEWWEGRRAALWAKEGEDVLGYLRSRGYTDDLIRRMDVGVHSGTRLAPGNLPLPRKEYRLLIPIRVPGGRIIGFVGRRPDNTKPKYMYSKGLNRSEILFGQHRLRPGVVPVVVEGILDVEALAAAGVEGVIGLGGALASPAQIQTLAGYKQLILGLDGDEAGQAGTEKLVQELAIRGVRTYVADLAGAKDPDELLRSAGPETVQAAFRHAVPGHKWLVWRWFSGVGSPVEKDRALMRAVDLAAKLNPILAAEFRAELAKRAGISVASLAEEIDRIRREQTREEAIRQAQAELARGNVEKAVEALNNLIITDATGTLEPVKFDNEEDLKAVLASVPSGIELPWPALTRFVRLMPGLTVVGAAVSAGKSTFLYNLALYLLQAAGVVVFWSGEVVRQIMLARMLSILVNKSVSEVLIQLNKGAMDADVWEGTRQLMALVNEKLYVTDEPLTVDELAMQVRAVAKHHKIIAIMVDYLQQLLPPSKNDGKYATREQEVTAIAQALHRLGTELGFPVVAAAQLSRNNFQYKERPKLTDLRESGGIEHYATTVLGLWNSTMAAAKVAAGATPAAPSDGWYWTPDGDSPEADSALALAASWGKTLLEVSVLKNRWHGNVGKTIPLGFDPATGRIEELPTTPGPLVLELPLEENVINLKKNGRR</sequence>
<accession>A0A140L2Z0</accession>
<evidence type="ECO:0000259" key="10">
    <source>
        <dbReference type="PROSITE" id="PS50880"/>
    </source>
</evidence>
<evidence type="ECO:0000256" key="3">
    <source>
        <dbReference type="ARBA" id="ARBA00022679"/>
    </source>
</evidence>
<dbReference type="Pfam" id="PF01807">
    <property type="entry name" value="Zn_ribbon_DnaG"/>
    <property type="match status" value="1"/>
</dbReference>
<dbReference type="SMART" id="SM00493">
    <property type="entry name" value="TOPRIM"/>
    <property type="match status" value="1"/>
</dbReference>
<dbReference type="GO" id="GO:1990077">
    <property type="term" value="C:primosome complex"/>
    <property type="evidence" value="ECO:0007669"/>
    <property type="project" value="UniProtKB-KW"/>
</dbReference>
<protein>
    <submittedName>
        <fullName evidence="12">DNA primase</fullName>
        <ecNumber evidence="12">2.7.7.-</ecNumber>
    </submittedName>
</protein>
<dbReference type="InterPro" id="IPR037068">
    <property type="entry name" value="DNA_primase_core_N_sf"/>
</dbReference>
<dbReference type="EMBL" id="LOED01000037">
    <property type="protein sequence ID" value="KXG74915.1"/>
    <property type="molecule type" value="Genomic_DNA"/>
</dbReference>
<reference evidence="12 13" key="1">
    <citation type="submission" date="2015-12" db="EMBL/GenBank/DDBJ databases">
        <title>Draft genome sequnece of Fervidicola ferrireducens strain Y170.</title>
        <authorList>
            <person name="Patel B.K."/>
        </authorList>
    </citation>
    <scope>NUCLEOTIDE SEQUENCE [LARGE SCALE GENOMIC DNA]</scope>
    <source>
        <strain evidence="12 13">Y170</strain>
    </source>
</reference>
<dbReference type="InterPro" id="IPR027417">
    <property type="entry name" value="P-loop_NTPase"/>
</dbReference>
<evidence type="ECO:0000313" key="13">
    <source>
        <dbReference type="Proteomes" id="UP000070427"/>
    </source>
</evidence>
<evidence type="ECO:0000313" key="12">
    <source>
        <dbReference type="EMBL" id="KXG74915.1"/>
    </source>
</evidence>
<name>A0A140L2Z0_9FIRM</name>
<dbReference type="EC" id="2.7.7.-" evidence="12"/>
<keyword evidence="13" id="KW-1185">Reference proteome</keyword>
<dbReference type="GO" id="GO:0005524">
    <property type="term" value="F:ATP binding"/>
    <property type="evidence" value="ECO:0007669"/>
    <property type="project" value="InterPro"/>
</dbReference>
<organism evidence="12 13">
    <name type="scientific">Fervidicola ferrireducens</name>
    <dbReference type="NCBI Taxonomy" id="520764"/>
    <lineage>
        <taxon>Bacteria</taxon>
        <taxon>Bacillati</taxon>
        <taxon>Bacillota</taxon>
        <taxon>Clostridia</taxon>
        <taxon>Thermosediminibacterales</taxon>
        <taxon>Thermosediminibacteraceae</taxon>
        <taxon>Fervidicola</taxon>
    </lineage>
</organism>
<dbReference type="InterPro" id="IPR002694">
    <property type="entry name" value="Znf_CHC2"/>
</dbReference>
<keyword evidence="1" id="KW-0240">DNA-directed RNA polymerase</keyword>
<dbReference type="InterPro" id="IPR034151">
    <property type="entry name" value="TOPRIM_DnaG_bac"/>
</dbReference>
<dbReference type="SUPFAM" id="SSF56731">
    <property type="entry name" value="DNA primase core"/>
    <property type="match status" value="1"/>
</dbReference>
<keyword evidence="3 12" id="KW-0808">Transferase</keyword>
<dbReference type="GO" id="GO:0003899">
    <property type="term" value="F:DNA-directed RNA polymerase activity"/>
    <property type="evidence" value="ECO:0007669"/>
    <property type="project" value="InterPro"/>
</dbReference>
<dbReference type="InterPro" id="IPR050219">
    <property type="entry name" value="DnaG_primase"/>
</dbReference>
<proteinExistence type="predicted"/>
<comment type="caution">
    <text evidence="12">The sequence shown here is derived from an EMBL/GenBank/DDBJ whole genome shotgun (WGS) entry which is preliminary data.</text>
</comment>
<dbReference type="Gene3D" id="3.90.980.10">
    <property type="entry name" value="DNA primase, catalytic core, N-terminal domain"/>
    <property type="match status" value="1"/>
</dbReference>
<dbReference type="InParanoid" id="A0A140L2Z0"/>
<keyword evidence="4 12" id="KW-0548">Nucleotidyltransferase</keyword>
<evidence type="ECO:0000256" key="2">
    <source>
        <dbReference type="ARBA" id="ARBA00022515"/>
    </source>
</evidence>
<dbReference type="SUPFAM" id="SSF57783">
    <property type="entry name" value="Zinc beta-ribbon"/>
    <property type="match status" value="1"/>
</dbReference>
<dbReference type="InterPro" id="IPR036977">
    <property type="entry name" value="DNA_primase_Znf_CHC2"/>
</dbReference>
<dbReference type="Gene3D" id="3.90.580.10">
    <property type="entry name" value="Zinc finger, CHC2-type domain"/>
    <property type="match status" value="1"/>
</dbReference>
<dbReference type="Gene3D" id="3.40.1360.10">
    <property type="match status" value="1"/>
</dbReference>
<dbReference type="GO" id="GO:0003678">
    <property type="term" value="F:DNA helicase activity"/>
    <property type="evidence" value="ECO:0007669"/>
    <property type="project" value="InterPro"/>
</dbReference>
<dbReference type="Proteomes" id="UP000070427">
    <property type="component" value="Unassembled WGS sequence"/>
</dbReference>
<feature type="domain" description="Toprim" evidence="10">
    <location>
        <begin position="221"/>
        <end position="299"/>
    </location>
</feature>
<keyword evidence="9" id="KW-0804">Transcription</keyword>
<dbReference type="CDD" id="cd03364">
    <property type="entry name" value="TOPRIM_DnaG_primases"/>
    <property type="match status" value="1"/>
</dbReference>
<keyword evidence="6" id="KW-0479">Metal-binding</keyword>
<keyword evidence="7" id="KW-0863">Zinc-finger</keyword>
<dbReference type="GO" id="GO:0005737">
    <property type="term" value="C:cytoplasm"/>
    <property type="evidence" value="ECO:0007669"/>
    <property type="project" value="TreeGrafter"/>
</dbReference>
<evidence type="ECO:0000256" key="9">
    <source>
        <dbReference type="ARBA" id="ARBA00023163"/>
    </source>
</evidence>
<evidence type="ECO:0000256" key="8">
    <source>
        <dbReference type="ARBA" id="ARBA00022833"/>
    </source>
</evidence>
<evidence type="ECO:0000259" key="11">
    <source>
        <dbReference type="PROSITE" id="PS51199"/>
    </source>
</evidence>
<dbReference type="PROSITE" id="PS50880">
    <property type="entry name" value="TOPRIM"/>
    <property type="match status" value="1"/>
</dbReference>
<dbReference type="GO" id="GO:0008270">
    <property type="term" value="F:zinc ion binding"/>
    <property type="evidence" value="ECO:0007669"/>
    <property type="project" value="UniProtKB-KW"/>
</dbReference>
<keyword evidence="2" id="KW-0639">Primosome</keyword>
<gene>
    <name evidence="12" type="primary">dnaG_3</name>
    <name evidence="12" type="ORF">AN618_21400</name>
</gene>
<dbReference type="STRING" id="520764.AN618_21400"/>
<keyword evidence="8" id="KW-0862">Zinc</keyword>
<evidence type="ECO:0000256" key="1">
    <source>
        <dbReference type="ARBA" id="ARBA00022478"/>
    </source>
</evidence>
<dbReference type="InterPro" id="IPR006171">
    <property type="entry name" value="TOPRIM_dom"/>
</dbReference>
<dbReference type="RefSeq" id="WP_066354840.1">
    <property type="nucleotide sequence ID" value="NZ_LOED01000037.1"/>
</dbReference>
<dbReference type="SUPFAM" id="SSF52540">
    <property type="entry name" value="P-loop containing nucleoside triphosphate hydrolases"/>
    <property type="match status" value="1"/>
</dbReference>
<dbReference type="Pfam" id="PF03796">
    <property type="entry name" value="DnaB_C"/>
    <property type="match status" value="1"/>
</dbReference>
<dbReference type="PANTHER" id="PTHR30313:SF2">
    <property type="entry name" value="DNA PRIMASE"/>
    <property type="match status" value="1"/>
</dbReference>
<feature type="domain" description="SF4 helicase" evidence="11">
    <location>
        <begin position="444"/>
        <end position="746"/>
    </location>
</feature>
<dbReference type="GO" id="GO:0000428">
    <property type="term" value="C:DNA-directed RNA polymerase complex"/>
    <property type="evidence" value="ECO:0007669"/>
    <property type="project" value="UniProtKB-KW"/>
</dbReference>
<evidence type="ECO:0000256" key="7">
    <source>
        <dbReference type="ARBA" id="ARBA00022771"/>
    </source>
</evidence>
<evidence type="ECO:0000256" key="4">
    <source>
        <dbReference type="ARBA" id="ARBA00022695"/>
    </source>
</evidence>
<dbReference type="AlphaFoldDB" id="A0A140L2Z0"/>
<dbReference type="PROSITE" id="PS51199">
    <property type="entry name" value="SF4_HELICASE"/>
    <property type="match status" value="1"/>
</dbReference>
<keyword evidence="5" id="KW-0235">DNA replication</keyword>
<dbReference type="PANTHER" id="PTHR30313">
    <property type="entry name" value="DNA PRIMASE"/>
    <property type="match status" value="1"/>
</dbReference>
<dbReference type="OrthoDB" id="9773982at2"/>
<evidence type="ECO:0000256" key="6">
    <source>
        <dbReference type="ARBA" id="ARBA00022723"/>
    </source>
</evidence>
<dbReference type="InterPro" id="IPR007694">
    <property type="entry name" value="DNA_helicase_DnaB-like_C"/>
</dbReference>